<sequence length="758" mass="77040">MALDGPCHGAPCSSGEAVSPGRLLLVWDGSKDCRELREFCIPEIHAAYALHTGDRLAELPIVHSSSHLLLASVPVGADADAVVAACTSSDLLKCLVKVEASASDAGGLAGECQQGASHHDPGPPFEMVVAGDGTMGARTAQKRVRAELQRAGVKPSGPGRACIQVPDGGPLIAGHLLARPARLGGTPRRPSHAAGGPTSLPPLLAALTVRLARVARHSLAWDPCCGSGSLPHAALGTVGCRLALGSDAARGALPEAGAGPAGSDWAVLDAVGAARRAQRGRWLDALLADPPYGVRAVRHGGDGHRTVAAPGVDALRAAAGVDCPLCQVDDQDASCLAPSPKVRRDTGTCKAVAAAADTDDHLGPILRGLLDLARHALVPGGRLALWLPRHAARAQDLAERGAARGLRLEWCLHEARAGGLGRALAVWVSGEGGGAGRDDGVEGERGDAGGEGGAGGTPCRSAEGCARRTAPPGEYARRHDQREARRAQRYAEVRGAASGLDVDVWRAAWLGDTAAIASFLAAGGDVDARDLRSQTALQFAAGYGRLPAVRLLLEAGASLEVADEPGAKPALHRAAARGHVEVVRALLAAGASPAQRCGEGLTALMLAAQFGHSAATAALAADGGLLAEDPGGRTALDLAAQWGKEGTLRALLAAGPGACVPHLARAVLLAARWGHVGALRTLAAAGADLGPGLREAEAWARPGAAEECRAWVRGGASGRGGRHGPVPAPVRKPADFPTDSSAPSTISRCVYCSSKQCF</sequence>
<dbReference type="InterPro" id="IPR002110">
    <property type="entry name" value="Ankyrin_rpt"/>
</dbReference>
<dbReference type="Gene3D" id="3.40.50.150">
    <property type="entry name" value="Vaccinia Virus protein VP39"/>
    <property type="match status" value="1"/>
</dbReference>
<dbReference type="SUPFAM" id="SSF48403">
    <property type="entry name" value="Ankyrin repeat"/>
    <property type="match status" value="1"/>
</dbReference>
<dbReference type="PROSITE" id="PS50088">
    <property type="entry name" value="ANK_REPEAT"/>
    <property type="match status" value="2"/>
</dbReference>
<gene>
    <name evidence="5" type="ORF">g.11519</name>
</gene>
<protein>
    <submittedName>
        <fullName evidence="5">Uncharacterized protein</fullName>
    </submittedName>
</protein>
<feature type="region of interest" description="Disordered" evidence="4">
    <location>
        <begin position="434"/>
        <end position="482"/>
    </location>
</feature>
<dbReference type="PROSITE" id="PS50297">
    <property type="entry name" value="ANK_REP_REGION"/>
    <property type="match status" value="2"/>
</dbReference>
<dbReference type="EMBL" id="GDKF01002771">
    <property type="protein sequence ID" value="JAT75851.1"/>
    <property type="molecule type" value="Transcribed_RNA"/>
</dbReference>
<evidence type="ECO:0000313" key="5">
    <source>
        <dbReference type="EMBL" id="JAT75851.1"/>
    </source>
</evidence>
<dbReference type="InterPro" id="IPR029063">
    <property type="entry name" value="SAM-dependent_MTases_sf"/>
</dbReference>
<dbReference type="InterPro" id="IPR036770">
    <property type="entry name" value="Ankyrin_rpt-contain_sf"/>
</dbReference>
<feature type="compositionally biased region" description="Basic and acidic residues" evidence="4">
    <location>
        <begin position="436"/>
        <end position="448"/>
    </location>
</feature>
<organism evidence="5">
    <name type="scientific">Auxenochlorella protothecoides</name>
    <name type="common">Green microalga</name>
    <name type="synonym">Chlorella protothecoides</name>
    <dbReference type="NCBI Taxonomy" id="3075"/>
    <lineage>
        <taxon>Eukaryota</taxon>
        <taxon>Viridiplantae</taxon>
        <taxon>Chlorophyta</taxon>
        <taxon>core chlorophytes</taxon>
        <taxon>Trebouxiophyceae</taxon>
        <taxon>Chlorellales</taxon>
        <taxon>Chlorellaceae</taxon>
        <taxon>Auxenochlorella</taxon>
    </lineage>
</organism>
<dbReference type="Gene3D" id="1.25.40.20">
    <property type="entry name" value="Ankyrin repeat-containing domain"/>
    <property type="match status" value="1"/>
</dbReference>
<keyword evidence="2 3" id="KW-0040">ANK repeat</keyword>
<dbReference type="Pfam" id="PF12796">
    <property type="entry name" value="Ank_2"/>
    <property type="match status" value="1"/>
</dbReference>
<reference evidence="5" key="1">
    <citation type="submission" date="2015-08" db="EMBL/GenBank/DDBJ databases">
        <authorList>
            <person name="Babu N.S."/>
            <person name="Beckwith C.J."/>
            <person name="Beseler K.G."/>
            <person name="Brison A."/>
            <person name="Carone J.V."/>
            <person name="Caskin T.P."/>
            <person name="Diamond M."/>
            <person name="Durham M.E."/>
            <person name="Foxe J.M."/>
            <person name="Go M."/>
            <person name="Henderson B.A."/>
            <person name="Jones I.B."/>
            <person name="McGettigan J.A."/>
            <person name="Micheletti S.J."/>
            <person name="Nasrallah M.E."/>
            <person name="Ortiz D."/>
            <person name="Piller C.R."/>
            <person name="Privatt S.R."/>
            <person name="Schneider S.L."/>
            <person name="Sharp S."/>
            <person name="Smith T.C."/>
            <person name="Stanton J.D."/>
            <person name="Ullery H.E."/>
            <person name="Wilson R.J."/>
            <person name="Serrano M.G."/>
            <person name="Buck G."/>
            <person name="Lee V."/>
            <person name="Wang Y."/>
            <person name="Carvalho R."/>
            <person name="Voegtly L."/>
            <person name="Shi R."/>
            <person name="Duckworth R."/>
            <person name="Johnson A."/>
            <person name="Loviza R."/>
            <person name="Walstead R."/>
            <person name="Shah Z."/>
            <person name="Kiflezghi M."/>
            <person name="Wade K."/>
            <person name="Ball S.L."/>
            <person name="Bradley K.W."/>
            <person name="Asai D.J."/>
            <person name="Bowman C.A."/>
            <person name="Russell D.A."/>
            <person name="Pope W.H."/>
            <person name="Jacobs-Sera D."/>
            <person name="Hendrix R.W."/>
            <person name="Hatfull G.F."/>
        </authorList>
    </citation>
    <scope>NUCLEOTIDE SEQUENCE</scope>
</reference>
<feature type="repeat" description="ANK" evidence="3">
    <location>
        <begin position="532"/>
        <end position="564"/>
    </location>
</feature>
<feature type="region of interest" description="Disordered" evidence="4">
    <location>
        <begin position="715"/>
        <end position="742"/>
    </location>
</feature>
<keyword evidence="1" id="KW-0677">Repeat</keyword>
<dbReference type="Pfam" id="PF00023">
    <property type="entry name" value="Ank"/>
    <property type="match status" value="1"/>
</dbReference>
<dbReference type="AlphaFoldDB" id="A0A1D2A9U8"/>
<dbReference type="SMART" id="SM00248">
    <property type="entry name" value="ANK"/>
    <property type="match status" value="5"/>
</dbReference>
<dbReference type="PANTHER" id="PTHR24171:SF10">
    <property type="entry name" value="ANKYRIN REPEAT DOMAIN-CONTAINING PROTEIN 29-LIKE"/>
    <property type="match status" value="1"/>
</dbReference>
<evidence type="ECO:0000256" key="3">
    <source>
        <dbReference type="PROSITE-ProRule" id="PRU00023"/>
    </source>
</evidence>
<evidence type="ECO:0000256" key="2">
    <source>
        <dbReference type="ARBA" id="ARBA00023043"/>
    </source>
</evidence>
<dbReference type="PANTHER" id="PTHR24171">
    <property type="entry name" value="ANKYRIN REPEAT DOMAIN-CONTAINING PROTEIN 39-RELATED"/>
    <property type="match status" value="1"/>
</dbReference>
<name>A0A1D2A9U8_AUXPR</name>
<proteinExistence type="predicted"/>
<evidence type="ECO:0000256" key="4">
    <source>
        <dbReference type="SAM" id="MobiDB-lite"/>
    </source>
</evidence>
<evidence type="ECO:0000256" key="1">
    <source>
        <dbReference type="ARBA" id="ARBA00022737"/>
    </source>
</evidence>
<dbReference type="SUPFAM" id="SSF53335">
    <property type="entry name" value="S-adenosyl-L-methionine-dependent methyltransferases"/>
    <property type="match status" value="1"/>
</dbReference>
<feature type="repeat" description="ANK" evidence="3">
    <location>
        <begin position="566"/>
        <end position="592"/>
    </location>
</feature>
<accession>A0A1D2A9U8</accession>